<dbReference type="InterPro" id="IPR032710">
    <property type="entry name" value="NTF2-like_dom_sf"/>
</dbReference>
<name>A0ABS5YNE4_9ACTN</name>
<dbReference type="EMBL" id="JAHKKG010000005">
    <property type="protein sequence ID" value="MBU2664982.1"/>
    <property type="molecule type" value="Genomic_DNA"/>
</dbReference>
<dbReference type="SUPFAM" id="SSF54427">
    <property type="entry name" value="NTF2-like"/>
    <property type="match status" value="1"/>
</dbReference>
<evidence type="ECO:0000313" key="2">
    <source>
        <dbReference type="Proteomes" id="UP001519654"/>
    </source>
</evidence>
<dbReference type="InterPro" id="IPR009959">
    <property type="entry name" value="Cyclase_SnoaL-like"/>
</dbReference>
<proteinExistence type="predicted"/>
<keyword evidence="2" id="KW-1185">Reference proteome</keyword>
<dbReference type="Gene3D" id="3.10.450.50">
    <property type="match status" value="1"/>
</dbReference>
<accession>A0ABS5YNE4</accession>
<evidence type="ECO:0000313" key="1">
    <source>
        <dbReference type="EMBL" id="MBU2664982.1"/>
    </source>
</evidence>
<dbReference type="PANTHER" id="PTHR38436:SF1">
    <property type="entry name" value="ESTER CYCLASE"/>
    <property type="match status" value="1"/>
</dbReference>
<dbReference type="PANTHER" id="PTHR38436">
    <property type="entry name" value="POLYKETIDE CYCLASE SNOAL-LIKE DOMAIN"/>
    <property type="match status" value="1"/>
</dbReference>
<dbReference type="Pfam" id="PF07366">
    <property type="entry name" value="SnoaL"/>
    <property type="match status" value="1"/>
</dbReference>
<sequence>MSTDTLKTYAQRFADEIINARDLGRALDDLVAEDFVEQNPMPGQGPGRAGLADALAGMFGAFPDLHWTLLDTIAEDDRVMTLSTWSGTHRGEFLGIAPTCRPVTVEAWTLDRYRDGRLTESRIIMDIAGLMAQLAV</sequence>
<dbReference type="Proteomes" id="UP001519654">
    <property type="component" value="Unassembled WGS sequence"/>
</dbReference>
<protein>
    <submittedName>
        <fullName evidence="1">Ester cyclase</fullName>
    </submittedName>
</protein>
<gene>
    <name evidence="1" type="ORF">KOI35_15875</name>
</gene>
<dbReference type="RefSeq" id="WP_215788218.1">
    <property type="nucleotide sequence ID" value="NZ_JAHKKG010000005.1"/>
</dbReference>
<reference evidence="1 2" key="1">
    <citation type="submission" date="2021-06" db="EMBL/GenBank/DDBJ databases">
        <title>Actinoplanes lichenicola sp. nov., and Actinoplanes ovalisporus sp. nov., isolated from lichen in Thailand.</title>
        <authorList>
            <person name="Saeng-In P."/>
            <person name="Kanchanasin P."/>
            <person name="Yuki M."/>
            <person name="Kudo T."/>
            <person name="Ohkuma M."/>
            <person name="Phongsopitanun W."/>
            <person name="Tanasupawat S."/>
        </authorList>
    </citation>
    <scope>NUCLEOTIDE SEQUENCE [LARGE SCALE GENOMIC DNA]</scope>
    <source>
        <strain evidence="1 2">NBRC 110975</strain>
    </source>
</reference>
<organism evidence="1 2">
    <name type="scientific">Paractinoplanes bogorensis</name>
    <dbReference type="NCBI Taxonomy" id="1610840"/>
    <lineage>
        <taxon>Bacteria</taxon>
        <taxon>Bacillati</taxon>
        <taxon>Actinomycetota</taxon>
        <taxon>Actinomycetes</taxon>
        <taxon>Micromonosporales</taxon>
        <taxon>Micromonosporaceae</taxon>
        <taxon>Paractinoplanes</taxon>
    </lineage>
</organism>
<comment type="caution">
    <text evidence="1">The sequence shown here is derived from an EMBL/GenBank/DDBJ whole genome shotgun (WGS) entry which is preliminary data.</text>
</comment>